<dbReference type="InterPro" id="IPR025202">
    <property type="entry name" value="PLD-like_dom"/>
</dbReference>
<keyword evidence="7 13" id="KW-1133">Transmembrane helix</keyword>
<organism evidence="16 17">
    <name type="scientific">Terrilactibacillus tamarindi</name>
    <dbReference type="NCBI Taxonomy" id="2599694"/>
    <lineage>
        <taxon>Bacteria</taxon>
        <taxon>Bacillati</taxon>
        <taxon>Bacillota</taxon>
        <taxon>Bacilli</taxon>
        <taxon>Bacillales</taxon>
        <taxon>Bacillaceae</taxon>
        <taxon>Terrilactibacillus</taxon>
    </lineage>
</organism>
<feature type="domain" description="PLD phosphodiesterase" evidence="15">
    <location>
        <begin position="415"/>
        <end position="442"/>
    </location>
</feature>
<evidence type="ECO:0000256" key="5">
    <source>
        <dbReference type="ARBA" id="ARBA00022692"/>
    </source>
</evidence>
<dbReference type="GO" id="GO:0008808">
    <property type="term" value="F:cardiolipin synthase activity"/>
    <property type="evidence" value="ECO:0007669"/>
    <property type="project" value="UniProtKB-UniRule"/>
</dbReference>
<name>A0A6N8CNA3_9BACI</name>
<comment type="caution">
    <text evidence="16">The sequence shown here is derived from an EMBL/GenBank/DDBJ whole genome shotgun (WGS) entry which is preliminary data.</text>
</comment>
<dbReference type="InterPro" id="IPR027379">
    <property type="entry name" value="CLS_N"/>
</dbReference>
<dbReference type="GO" id="GO:0005886">
    <property type="term" value="C:plasma membrane"/>
    <property type="evidence" value="ECO:0007669"/>
    <property type="project" value="UniProtKB-SubCell"/>
</dbReference>
<dbReference type="GO" id="GO:0032049">
    <property type="term" value="P:cardiolipin biosynthetic process"/>
    <property type="evidence" value="ECO:0007669"/>
    <property type="project" value="UniProtKB-UniRule"/>
</dbReference>
<dbReference type="InterPro" id="IPR030874">
    <property type="entry name" value="Cardiolipin_synth_Firmi"/>
</dbReference>
<evidence type="ECO:0000256" key="6">
    <source>
        <dbReference type="ARBA" id="ARBA00022737"/>
    </source>
</evidence>
<feature type="active site" evidence="13">
    <location>
        <position position="422"/>
    </location>
</feature>
<dbReference type="NCBIfam" id="TIGR04265">
    <property type="entry name" value="bac_cardiolipin"/>
    <property type="match status" value="1"/>
</dbReference>
<feature type="transmembrane region" description="Helical" evidence="13">
    <location>
        <begin position="58"/>
        <end position="78"/>
    </location>
</feature>
<keyword evidence="6" id="KW-0677">Repeat</keyword>
<dbReference type="EMBL" id="WNHB01000001">
    <property type="protein sequence ID" value="MTT30573.1"/>
    <property type="molecule type" value="Genomic_DNA"/>
</dbReference>
<feature type="active site" evidence="13">
    <location>
        <position position="242"/>
    </location>
</feature>
<proteinExistence type="inferred from homology"/>
<accession>A0A6N8CNA3</accession>
<evidence type="ECO:0000256" key="2">
    <source>
        <dbReference type="ARBA" id="ARBA00022475"/>
    </source>
</evidence>
<evidence type="ECO:0000256" key="13">
    <source>
        <dbReference type="HAMAP-Rule" id="MF_01916"/>
    </source>
</evidence>
<dbReference type="Proteomes" id="UP000440978">
    <property type="component" value="Unassembled WGS sequence"/>
</dbReference>
<evidence type="ECO:0000256" key="3">
    <source>
        <dbReference type="ARBA" id="ARBA00022516"/>
    </source>
</evidence>
<evidence type="ECO:0000256" key="7">
    <source>
        <dbReference type="ARBA" id="ARBA00022989"/>
    </source>
</evidence>
<keyword evidence="5 13" id="KW-0812">Transmembrane</keyword>
<evidence type="ECO:0000259" key="15">
    <source>
        <dbReference type="PROSITE" id="PS50035"/>
    </source>
</evidence>
<dbReference type="HAMAP" id="MF_01916">
    <property type="entry name" value="Cardiolipin_synth_Cls"/>
    <property type="match status" value="1"/>
</dbReference>
<comment type="similarity">
    <text evidence="13">Belongs to the phospholipase D family. Cardiolipin synthase subfamily.</text>
</comment>
<dbReference type="InterPro" id="IPR022924">
    <property type="entry name" value="Cardiolipin_synthase"/>
</dbReference>
<dbReference type="SMART" id="SM00155">
    <property type="entry name" value="PLDc"/>
    <property type="match status" value="2"/>
</dbReference>
<reference evidence="16 17" key="1">
    <citation type="submission" date="2019-11" db="EMBL/GenBank/DDBJ databases">
        <title>Terrilactibacillus tamarindus sp. nov. BCM23-1 isolated from bark of Tamarindus indica.</title>
        <authorList>
            <person name="Kingkaew E."/>
            <person name="Tanasupawat S."/>
        </authorList>
    </citation>
    <scope>NUCLEOTIDE SEQUENCE [LARGE SCALE GENOMIC DNA]</scope>
    <source>
        <strain evidence="16 17">BCM23-1</strain>
    </source>
</reference>
<evidence type="ECO:0000256" key="14">
    <source>
        <dbReference type="NCBIfam" id="TIGR04265"/>
    </source>
</evidence>
<dbReference type="OrthoDB" id="9762009at2"/>
<feature type="active site" evidence="13">
    <location>
        <position position="249"/>
    </location>
</feature>
<comment type="function">
    <text evidence="12 13">Catalyzes the reversible phosphatidyl group transfer from one phosphatidylglycerol molecule to another to form cardiolipin (CL) (diphosphatidylglycerol) and glycerol.</text>
</comment>
<evidence type="ECO:0000256" key="1">
    <source>
        <dbReference type="ARBA" id="ARBA00004651"/>
    </source>
</evidence>
<feature type="domain" description="PLD phosphodiesterase" evidence="15">
    <location>
        <begin position="237"/>
        <end position="264"/>
    </location>
</feature>
<keyword evidence="17" id="KW-1185">Reference proteome</keyword>
<dbReference type="SUPFAM" id="SSF56024">
    <property type="entry name" value="Phospholipase D/nuclease"/>
    <property type="match status" value="2"/>
</dbReference>
<feature type="active site" evidence="13">
    <location>
        <position position="427"/>
    </location>
</feature>
<evidence type="ECO:0000256" key="12">
    <source>
        <dbReference type="ARBA" id="ARBA00057569"/>
    </source>
</evidence>
<dbReference type="InterPro" id="IPR001736">
    <property type="entry name" value="PLipase_D/transphosphatidylase"/>
</dbReference>
<evidence type="ECO:0000256" key="8">
    <source>
        <dbReference type="ARBA" id="ARBA00023098"/>
    </source>
</evidence>
<dbReference type="PROSITE" id="PS50035">
    <property type="entry name" value="PLD"/>
    <property type="match status" value="2"/>
</dbReference>
<dbReference type="PANTHER" id="PTHR21248:SF20">
    <property type="entry name" value="CARDIOLIPIN SYNTHASE YWIE-RELATED"/>
    <property type="match status" value="1"/>
</dbReference>
<keyword evidence="10 13" id="KW-0594">Phospholipid biosynthesis</keyword>
<dbReference type="AlphaFoldDB" id="A0A6N8CNA3"/>
<feature type="transmembrane region" description="Helical" evidence="13">
    <location>
        <begin position="31"/>
        <end position="49"/>
    </location>
</feature>
<dbReference type="Pfam" id="PF13396">
    <property type="entry name" value="PLDc_N"/>
    <property type="match status" value="1"/>
</dbReference>
<evidence type="ECO:0000256" key="10">
    <source>
        <dbReference type="ARBA" id="ARBA00023209"/>
    </source>
</evidence>
<evidence type="ECO:0000313" key="16">
    <source>
        <dbReference type="EMBL" id="MTT30573.1"/>
    </source>
</evidence>
<gene>
    <name evidence="16" type="primary">cls</name>
    <name evidence="16" type="ORF">GMB86_00905</name>
</gene>
<dbReference type="CDD" id="cd09112">
    <property type="entry name" value="PLDc_CLS_2"/>
    <property type="match status" value="1"/>
</dbReference>
<dbReference type="Gene3D" id="3.30.870.10">
    <property type="entry name" value="Endonuclease Chain A"/>
    <property type="match status" value="2"/>
</dbReference>
<dbReference type="FunFam" id="3.30.870.10:FF:000014">
    <property type="entry name" value="Cardiolipin synthase"/>
    <property type="match status" value="1"/>
</dbReference>
<keyword evidence="11 13" id="KW-1208">Phospholipid metabolism</keyword>
<evidence type="ECO:0000313" key="17">
    <source>
        <dbReference type="Proteomes" id="UP000440978"/>
    </source>
</evidence>
<keyword evidence="2 13" id="KW-1003">Cell membrane</keyword>
<dbReference type="FunFam" id="3.30.870.10:FF:000021">
    <property type="entry name" value="Cardiolipin synthase"/>
    <property type="match status" value="1"/>
</dbReference>
<feature type="transmembrane region" description="Helical" evidence="13">
    <location>
        <begin position="7"/>
        <end position="25"/>
    </location>
</feature>
<sequence length="502" mass="57714">MKRKLQLLALVIGIFILLLFVQDWQRWLLESLNIGITLTVYFIAIVIFLENRQPSRTITWLLVLVVFPVVGFIFYIVFGKSARKKRLFQKHAFLDDIEQFHEEPSMTVERSKLDNLDYHHRALMNLAQKLGAYPVSFATDTKILTNGEQTFSAILKAIGNAKHHIHIEYYIVRNDHIGNKIKDALINKAQEGVIVRFMFDAVGSWRLSKSFIRELTEAGVDIIPFFPVKLPVLNNKINFRNHRKIIVIDNEVGFIGGLNIGDEYLGRNKAYGFWRDTHLKVKGEGVQSLQLVFLQDWFYMTGHAIVDDVYLKPKRTGSIHRGAVQMIASSPYGRWEEIKNIFFSMITSAKKSIWIASPYLIPDEDILSALKVAALSDIDVRILVPGHPDKKIVYYASRSYFPDLLEAGVRIFAYKDGFMHSKLIVVDHELASIGTANMDMRSFHLNFEVNAFLYKTESILDIVIDFTDDFENSNEIDQEDFSKRSILFRVVESTSRLLSPLL</sequence>
<dbReference type="PANTHER" id="PTHR21248">
    <property type="entry name" value="CARDIOLIPIN SYNTHASE"/>
    <property type="match status" value="1"/>
</dbReference>
<evidence type="ECO:0000256" key="9">
    <source>
        <dbReference type="ARBA" id="ARBA00023136"/>
    </source>
</evidence>
<dbReference type="Pfam" id="PF13091">
    <property type="entry name" value="PLDc_2"/>
    <property type="match status" value="2"/>
</dbReference>
<keyword evidence="9 13" id="KW-0472">Membrane</keyword>
<feature type="active site" evidence="13">
    <location>
        <position position="420"/>
    </location>
</feature>
<feature type="active site" evidence="13">
    <location>
        <position position="244"/>
    </location>
</feature>
<evidence type="ECO:0000256" key="4">
    <source>
        <dbReference type="ARBA" id="ARBA00022679"/>
    </source>
</evidence>
<protein>
    <recommendedName>
        <fullName evidence="13 14">Cardiolipin synthase</fullName>
        <shortName evidence="13">CL synthase</shortName>
        <ecNumber evidence="13 14">2.7.8.-</ecNumber>
    </recommendedName>
</protein>
<dbReference type="EC" id="2.7.8.-" evidence="13 14"/>
<comment type="catalytic activity">
    <reaction evidence="13">
        <text>2 a 1,2-diacyl-sn-glycero-3-phospho-(1'-sn-glycerol) = a cardiolipin + glycerol</text>
        <dbReference type="Rhea" id="RHEA:31451"/>
        <dbReference type="ChEBI" id="CHEBI:17754"/>
        <dbReference type="ChEBI" id="CHEBI:62237"/>
        <dbReference type="ChEBI" id="CHEBI:64716"/>
    </reaction>
</comment>
<keyword evidence="8 13" id="KW-0443">Lipid metabolism</keyword>
<dbReference type="RefSeq" id="WP_155215870.1">
    <property type="nucleotide sequence ID" value="NZ_WNHB01000001.1"/>
</dbReference>
<comment type="subcellular location">
    <subcellularLocation>
        <location evidence="1 13">Cell membrane</location>
        <topology evidence="1 13">Multi-pass membrane protein</topology>
    </subcellularLocation>
</comment>
<evidence type="ECO:0000256" key="11">
    <source>
        <dbReference type="ARBA" id="ARBA00023264"/>
    </source>
</evidence>
<keyword evidence="3 13" id="KW-0444">Lipid biosynthesis</keyword>
<keyword evidence="4 13" id="KW-0808">Transferase</keyword>
<dbReference type="CDD" id="cd09110">
    <property type="entry name" value="PLDc_CLS_1"/>
    <property type="match status" value="1"/>
</dbReference>